<feature type="region of interest" description="Disordered" evidence="1">
    <location>
        <begin position="24"/>
        <end position="51"/>
    </location>
</feature>
<protein>
    <submittedName>
        <fullName evidence="2">Uncharacterized protein</fullName>
    </submittedName>
</protein>
<accession>A0A212KIN7</accession>
<dbReference type="AlphaFoldDB" id="A0A212KIN7"/>
<feature type="compositionally biased region" description="Basic and acidic residues" evidence="1">
    <location>
        <begin position="24"/>
        <end position="34"/>
    </location>
</feature>
<organism evidence="2">
    <name type="scientific">uncultured Alphaproteobacteria bacterium</name>
    <dbReference type="NCBI Taxonomy" id="91750"/>
    <lineage>
        <taxon>Bacteria</taxon>
        <taxon>Pseudomonadati</taxon>
        <taxon>Pseudomonadota</taxon>
        <taxon>Alphaproteobacteria</taxon>
        <taxon>environmental samples</taxon>
    </lineage>
</organism>
<evidence type="ECO:0000256" key="1">
    <source>
        <dbReference type="SAM" id="MobiDB-lite"/>
    </source>
</evidence>
<sequence length="131" mass="14409">MSWLRNSLLRLVMSKQAREKMDAYRAVQRHEPVAGREAVPPPPEPVSEPELARAVDAAVARIAEGEHIDEAGPLLRDPGRTDPSIGRAALIRNAMAIHKAQQSVLAGLDEETRRKLTAAAMQAFFNEKPKP</sequence>
<name>A0A212KIN7_9PROT</name>
<dbReference type="EMBL" id="FLUO01000002">
    <property type="protein sequence ID" value="SBW11435.1"/>
    <property type="molecule type" value="Genomic_DNA"/>
</dbReference>
<proteinExistence type="predicted"/>
<reference evidence="2" key="1">
    <citation type="submission" date="2016-04" db="EMBL/GenBank/DDBJ databases">
        <authorList>
            <person name="Evans L.H."/>
            <person name="Alamgir A."/>
            <person name="Owens N."/>
            <person name="Weber N.D."/>
            <person name="Virtaneva K."/>
            <person name="Barbian K."/>
            <person name="Babar A."/>
            <person name="Rosenke K."/>
        </authorList>
    </citation>
    <scope>NUCLEOTIDE SEQUENCE</scope>
    <source>
        <strain evidence="2">86</strain>
    </source>
</reference>
<evidence type="ECO:0000313" key="2">
    <source>
        <dbReference type="EMBL" id="SBW11435.1"/>
    </source>
</evidence>
<gene>
    <name evidence="2" type="ORF">KL86APRO_20191</name>
</gene>